<evidence type="ECO:0000313" key="10">
    <source>
        <dbReference type="EMBL" id="XDK32889.1"/>
    </source>
</evidence>
<dbReference type="GO" id="GO:0016301">
    <property type="term" value="F:kinase activity"/>
    <property type="evidence" value="ECO:0007669"/>
    <property type="project" value="UniProtKB-KW"/>
</dbReference>
<gene>
    <name evidence="10" type="primary">folK</name>
    <name evidence="10" type="ORF">AB4Y30_00420</name>
</gene>
<evidence type="ECO:0000256" key="8">
    <source>
        <dbReference type="ARBA" id="ARBA00022909"/>
    </source>
</evidence>
<sequence length="163" mass="18690">MKKVWIGLGTNIEPRQEHIQQALELLAKNSCITIRKQSSIYETAPVGYTDQADFLNMVLEIETSLSAEALLDFCQGIEQQLGRKRTIRFGPRTIDLDILIYNNENIKTERLIIPHPRMHERAFVLVPLSEIANELLLEKQNKRVGDLIAELPDAHDVKKWSSE</sequence>
<reference evidence="10" key="1">
    <citation type="submission" date="2024-07" db="EMBL/GenBank/DDBJ databases">
        <title>Halotolerant mesophilic bacterium Ornithinibacillus sp. 4-3, sp. nov., isolated from soil.</title>
        <authorList>
            <person name="Sidarenka A.V."/>
            <person name="Guliayeva D.E."/>
            <person name="Leanovich S.I."/>
            <person name="Hileuskaya K.S."/>
            <person name="Akhremchuk A.E."/>
            <person name="Sikolenko M.A."/>
            <person name="Valentovich L.N."/>
        </authorList>
    </citation>
    <scope>NUCLEOTIDE SEQUENCE</scope>
    <source>
        <strain evidence="10">4-3</strain>
    </source>
</reference>
<evidence type="ECO:0000256" key="6">
    <source>
        <dbReference type="ARBA" id="ARBA00022777"/>
    </source>
</evidence>
<dbReference type="PROSITE" id="PS00794">
    <property type="entry name" value="HPPK"/>
    <property type="match status" value="1"/>
</dbReference>
<dbReference type="AlphaFoldDB" id="A0AB39HL68"/>
<dbReference type="Pfam" id="PF01288">
    <property type="entry name" value="HPPK"/>
    <property type="match status" value="1"/>
</dbReference>
<name>A0AB39HL68_9BACI</name>
<dbReference type="GO" id="GO:0005524">
    <property type="term" value="F:ATP binding"/>
    <property type="evidence" value="ECO:0007669"/>
    <property type="project" value="UniProtKB-KW"/>
</dbReference>
<dbReference type="PANTHER" id="PTHR43071:SF1">
    <property type="entry name" value="2-AMINO-4-HYDROXY-6-HYDROXYMETHYLDIHYDROPTERIDINE PYROPHOSPHOKINASE"/>
    <property type="match status" value="1"/>
</dbReference>
<dbReference type="EMBL" id="CP162599">
    <property type="protein sequence ID" value="XDK32889.1"/>
    <property type="molecule type" value="Genomic_DNA"/>
</dbReference>
<dbReference type="NCBIfam" id="TIGR01498">
    <property type="entry name" value="folK"/>
    <property type="match status" value="1"/>
</dbReference>
<comment type="catalytic activity">
    <reaction evidence="1">
        <text>6-hydroxymethyl-7,8-dihydropterin + ATP = (7,8-dihydropterin-6-yl)methyl diphosphate + AMP + H(+)</text>
        <dbReference type="Rhea" id="RHEA:11412"/>
        <dbReference type="ChEBI" id="CHEBI:15378"/>
        <dbReference type="ChEBI" id="CHEBI:30616"/>
        <dbReference type="ChEBI" id="CHEBI:44841"/>
        <dbReference type="ChEBI" id="CHEBI:72950"/>
        <dbReference type="ChEBI" id="CHEBI:456215"/>
        <dbReference type="EC" id="2.7.6.3"/>
    </reaction>
</comment>
<dbReference type="InterPro" id="IPR035907">
    <property type="entry name" value="Hppk_sf"/>
</dbReference>
<dbReference type="SUPFAM" id="SSF55083">
    <property type="entry name" value="6-hydroxymethyl-7,8-dihydropterin pyrophosphokinase, HPPK"/>
    <property type="match status" value="1"/>
</dbReference>
<dbReference type="CDD" id="cd00483">
    <property type="entry name" value="HPPK"/>
    <property type="match status" value="1"/>
</dbReference>
<dbReference type="GO" id="GO:0003848">
    <property type="term" value="F:2-amino-4-hydroxy-6-hydroxymethyldihydropteridine diphosphokinase activity"/>
    <property type="evidence" value="ECO:0007669"/>
    <property type="project" value="UniProtKB-EC"/>
</dbReference>
<keyword evidence="5" id="KW-0547">Nucleotide-binding</keyword>
<keyword evidence="8" id="KW-0289">Folate biosynthesis</keyword>
<evidence type="ECO:0000256" key="2">
    <source>
        <dbReference type="ARBA" id="ARBA00005051"/>
    </source>
</evidence>
<accession>A0AB39HL68</accession>
<evidence type="ECO:0000259" key="9">
    <source>
        <dbReference type="PROSITE" id="PS00794"/>
    </source>
</evidence>
<dbReference type="PANTHER" id="PTHR43071">
    <property type="entry name" value="2-AMINO-4-HYDROXY-6-HYDROXYMETHYLDIHYDROPTERIDINE PYROPHOSPHOKINASE"/>
    <property type="match status" value="1"/>
</dbReference>
<dbReference type="InterPro" id="IPR000550">
    <property type="entry name" value="Hppk"/>
</dbReference>
<keyword evidence="4 10" id="KW-0808">Transferase</keyword>
<organism evidence="10">
    <name type="scientific">Ornithinibacillus sp. 4-3</name>
    <dbReference type="NCBI Taxonomy" id="3231488"/>
    <lineage>
        <taxon>Bacteria</taxon>
        <taxon>Bacillati</taxon>
        <taxon>Bacillota</taxon>
        <taxon>Bacilli</taxon>
        <taxon>Bacillales</taxon>
        <taxon>Bacillaceae</taxon>
        <taxon>Ornithinibacillus</taxon>
    </lineage>
</organism>
<evidence type="ECO:0000256" key="7">
    <source>
        <dbReference type="ARBA" id="ARBA00022840"/>
    </source>
</evidence>
<evidence type="ECO:0000256" key="4">
    <source>
        <dbReference type="ARBA" id="ARBA00022679"/>
    </source>
</evidence>
<evidence type="ECO:0000256" key="5">
    <source>
        <dbReference type="ARBA" id="ARBA00022741"/>
    </source>
</evidence>
<keyword evidence="7" id="KW-0067">ATP-binding</keyword>
<feature type="domain" description="7,8-dihydro-6-hydroxymethylpterin-pyrophosphokinase" evidence="9">
    <location>
        <begin position="88"/>
        <end position="99"/>
    </location>
</feature>
<evidence type="ECO:0000256" key="1">
    <source>
        <dbReference type="ARBA" id="ARBA00000198"/>
    </source>
</evidence>
<dbReference type="EC" id="2.7.6.3" evidence="3"/>
<evidence type="ECO:0000256" key="3">
    <source>
        <dbReference type="ARBA" id="ARBA00013253"/>
    </source>
</evidence>
<keyword evidence="6" id="KW-0418">Kinase</keyword>
<dbReference type="RefSeq" id="WP_368653576.1">
    <property type="nucleotide sequence ID" value="NZ_CP162599.1"/>
</dbReference>
<protein>
    <recommendedName>
        <fullName evidence="3">2-amino-4-hydroxy-6-hydroxymethyldihydropteridine diphosphokinase</fullName>
        <ecNumber evidence="3">2.7.6.3</ecNumber>
    </recommendedName>
</protein>
<dbReference type="GO" id="GO:0046656">
    <property type="term" value="P:folic acid biosynthetic process"/>
    <property type="evidence" value="ECO:0007669"/>
    <property type="project" value="UniProtKB-KW"/>
</dbReference>
<comment type="pathway">
    <text evidence="2">Cofactor biosynthesis; tetrahydrofolate biosynthesis; 2-amino-4-hydroxy-6-hydroxymethyl-7,8-dihydropteridine diphosphate from 7,8-dihydroneopterin triphosphate: step 4/4.</text>
</comment>
<proteinExistence type="predicted"/>
<dbReference type="Gene3D" id="3.30.70.560">
    <property type="entry name" value="7,8-Dihydro-6-hydroxymethylpterin-pyrophosphokinase HPPK"/>
    <property type="match status" value="1"/>
</dbReference>